<keyword evidence="4" id="KW-1185">Reference proteome</keyword>
<protein>
    <submittedName>
        <fullName evidence="3">Uncharacterized protein DUF3304</fullName>
    </submittedName>
</protein>
<evidence type="ECO:0000313" key="3">
    <source>
        <dbReference type="EMBL" id="RPE74791.1"/>
    </source>
</evidence>
<dbReference type="RefSeq" id="WP_123771319.1">
    <property type="nucleotide sequence ID" value="NZ_RKQN01000006.1"/>
</dbReference>
<feature type="region of interest" description="Disordered" evidence="1">
    <location>
        <begin position="162"/>
        <end position="189"/>
    </location>
</feature>
<dbReference type="Proteomes" id="UP000269708">
    <property type="component" value="Unassembled WGS sequence"/>
</dbReference>
<gene>
    <name evidence="3" type="ORF">EDC50_3004</name>
</gene>
<evidence type="ECO:0000313" key="4">
    <source>
        <dbReference type="Proteomes" id="UP000269708"/>
    </source>
</evidence>
<sequence length="189" mass="21085">MYLLAAVALTVLTAACQARPAADTEIPASASAPEGPFDLVINGYNYTDHYIDSFYVDGSWGGNLFVSTPTAGGGKSTCCVRWYSWMQVPKTFRVRWTADACLYEQEVEGQVFTQVKHLWKEQDVTLATPPPATPVAFEVHFYRDGRVEVAIADDIARPPRLKLEEEDGRRKGAPERARCTPEQMRTYSD</sequence>
<feature type="chain" id="PRO_5018077264" evidence="2">
    <location>
        <begin position="19"/>
        <end position="189"/>
    </location>
</feature>
<evidence type="ECO:0000256" key="2">
    <source>
        <dbReference type="SAM" id="SignalP"/>
    </source>
</evidence>
<comment type="caution">
    <text evidence="3">The sequence shown here is derived from an EMBL/GenBank/DDBJ whole genome shotgun (WGS) entry which is preliminary data.</text>
</comment>
<organism evidence="3 4">
    <name type="scientific">Vulcaniibacterium tengchongense</name>
    <dbReference type="NCBI Taxonomy" id="1273429"/>
    <lineage>
        <taxon>Bacteria</taxon>
        <taxon>Pseudomonadati</taxon>
        <taxon>Pseudomonadota</taxon>
        <taxon>Gammaproteobacteria</taxon>
        <taxon>Lysobacterales</taxon>
        <taxon>Lysobacteraceae</taxon>
        <taxon>Vulcaniibacterium</taxon>
    </lineage>
</organism>
<proteinExistence type="predicted"/>
<accession>A0A3N4V4W5</accession>
<dbReference type="InterPro" id="IPR021733">
    <property type="entry name" value="DUF3304"/>
</dbReference>
<reference evidence="3 4" key="1">
    <citation type="submission" date="2018-11" db="EMBL/GenBank/DDBJ databases">
        <title>Genomic Encyclopedia of Type Strains, Phase IV (KMG-IV): sequencing the most valuable type-strain genomes for metagenomic binning, comparative biology and taxonomic classification.</title>
        <authorList>
            <person name="Goeker M."/>
        </authorList>
    </citation>
    <scope>NUCLEOTIDE SEQUENCE [LARGE SCALE GENOMIC DNA]</scope>
    <source>
        <strain evidence="3 4">DSM 25623</strain>
    </source>
</reference>
<feature type="signal peptide" evidence="2">
    <location>
        <begin position="1"/>
        <end position="18"/>
    </location>
</feature>
<dbReference type="OrthoDB" id="6057435at2"/>
<evidence type="ECO:0000256" key="1">
    <source>
        <dbReference type="SAM" id="MobiDB-lite"/>
    </source>
</evidence>
<feature type="compositionally biased region" description="Basic and acidic residues" evidence="1">
    <location>
        <begin position="162"/>
        <end position="179"/>
    </location>
</feature>
<keyword evidence="2" id="KW-0732">Signal</keyword>
<dbReference type="AlphaFoldDB" id="A0A3N4V4W5"/>
<dbReference type="Pfam" id="PF11745">
    <property type="entry name" value="DUF3304"/>
    <property type="match status" value="1"/>
</dbReference>
<dbReference type="EMBL" id="RKQN01000006">
    <property type="protein sequence ID" value="RPE74791.1"/>
    <property type="molecule type" value="Genomic_DNA"/>
</dbReference>
<name>A0A3N4V4W5_9GAMM</name>